<dbReference type="EMBL" id="CAJHUC010003123">
    <property type="protein sequence ID" value="CAD7705425.1"/>
    <property type="molecule type" value="Genomic_DNA"/>
</dbReference>
<proteinExistence type="inferred from homology"/>
<dbReference type="AlphaFoldDB" id="A0A8S1JFW7"/>
<dbReference type="OrthoDB" id="2013930at2759"/>
<keyword evidence="4" id="KW-1185">Reference proteome</keyword>
<feature type="region of interest" description="Disordered" evidence="1">
    <location>
        <begin position="37"/>
        <end position="73"/>
    </location>
</feature>
<dbReference type="NCBIfam" id="NF000671">
    <property type="entry name" value="PRK00033.1-4"/>
    <property type="match status" value="1"/>
</dbReference>
<evidence type="ECO:0000313" key="3">
    <source>
        <dbReference type="EMBL" id="CAD7705425.1"/>
    </source>
</evidence>
<dbReference type="Gene3D" id="3.30.1390.10">
    <property type="match status" value="1"/>
</dbReference>
<feature type="domain" description="Adaptor protein ClpS core" evidence="2">
    <location>
        <begin position="75"/>
        <end position="148"/>
    </location>
</feature>
<organism evidence="3 4">
    <name type="scientific">Ostreobium quekettii</name>
    <dbReference type="NCBI Taxonomy" id="121088"/>
    <lineage>
        <taxon>Eukaryota</taxon>
        <taxon>Viridiplantae</taxon>
        <taxon>Chlorophyta</taxon>
        <taxon>core chlorophytes</taxon>
        <taxon>Ulvophyceae</taxon>
        <taxon>TCBD clade</taxon>
        <taxon>Bryopsidales</taxon>
        <taxon>Ostreobineae</taxon>
        <taxon>Ostreobiaceae</taxon>
        <taxon>Ostreobium</taxon>
    </lineage>
</organism>
<feature type="region of interest" description="Disordered" evidence="1">
    <location>
        <begin position="1"/>
        <end position="22"/>
    </location>
</feature>
<name>A0A8S1JFW7_9CHLO</name>
<protein>
    <recommendedName>
        <fullName evidence="2">Adaptor protein ClpS core domain-containing protein</fullName>
    </recommendedName>
</protein>
<dbReference type="HAMAP" id="MF_00302">
    <property type="entry name" value="ClpS"/>
    <property type="match status" value="1"/>
</dbReference>
<evidence type="ECO:0000313" key="4">
    <source>
        <dbReference type="Proteomes" id="UP000708148"/>
    </source>
</evidence>
<evidence type="ECO:0000256" key="1">
    <source>
        <dbReference type="SAM" id="MobiDB-lite"/>
    </source>
</evidence>
<dbReference type="InterPro" id="IPR003769">
    <property type="entry name" value="ClpS_core"/>
</dbReference>
<dbReference type="Pfam" id="PF02617">
    <property type="entry name" value="ClpS"/>
    <property type="match status" value="1"/>
</dbReference>
<accession>A0A8S1JFW7</accession>
<dbReference type="InterPro" id="IPR014719">
    <property type="entry name" value="Ribosomal_bL12_C/ClpS-like"/>
</dbReference>
<feature type="compositionally biased region" description="Low complexity" evidence="1">
    <location>
        <begin position="39"/>
        <end position="48"/>
    </location>
</feature>
<evidence type="ECO:0000259" key="2">
    <source>
        <dbReference type="Pfam" id="PF02617"/>
    </source>
</evidence>
<sequence>MLSKSVRTSTSAVACSRRGPPRLSGCRWRRAGAARARRATPVAGRATTMKSGGGVMDRPAVAKPGVDRKSGTVKKRPPVYRVILHNDSFNKREYVVQVLLKVVDGLTVDDAVNVMQEAHINGLALVTCCAQETAESYCQALRNNGLTVTMEPDSGPFGPGS</sequence>
<dbReference type="GO" id="GO:0006508">
    <property type="term" value="P:proteolysis"/>
    <property type="evidence" value="ECO:0007669"/>
    <property type="project" value="InterPro"/>
</dbReference>
<dbReference type="SUPFAM" id="SSF54736">
    <property type="entry name" value="ClpS-like"/>
    <property type="match status" value="1"/>
</dbReference>
<dbReference type="GO" id="GO:0030163">
    <property type="term" value="P:protein catabolic process"/>
    <property type="evidence" value="ECO:0007669"/>
    <property type="project" value="InterPro"/>
</dbReference>
<dbReference type="PANTHER" id="PTHR33473">
    <property type="entry name" value="ATP-DEPENDENT CLP PROTEASE ADAPTER PROTEIN CLPS1, CHLOROPLASTIC"/>
    <property type="match status" value="1"/>
</dbReference>
<gene>
    <name evidence="3" type="ORF">OSTQU699_LOCUS10780</name>
</gene>
<dbReference type="Proteomes" id="UP000708148">
    <property type="component" value="Unassembled WGS sequence"/>
</dbReference>
<dbReference type="InterPro" id="IPR022935">
    <property type="entry name" value="ClpS"/>
</dbReference>
<dbReference type="PANTHER" id="PTHR33473:SF17">
    <property type="entry name" value="ATP-DEPENDENT CLP PROTEASE ADAPTER PROTEIN CLPS1, CHLOROPLASTIC"/>
    <property type="match status" value="1"/>
</dbReference>
<feature type="compositionally biased region" description="Polar residues" evidence="1">
    <location>
        <begin position="1"/>
        <end position="13"/>
    </location>
</feature>
<comment type="caution">
    <text evidence="3">The sequence shown here is derived from an EMBL/GenBank/DDBJ whole genome shotgun (WGS) entry which is preliminary data.</text>
</comment>
<reference evidence="3" key="1">
    <citation type="submission" date="2020-12" db="EMBL/GenBank/DDBJ databases">
        <authorList>
            <person name="Iha C."/>
        </authorList>
    </citation>
    <scope>NUCLEOTIDE SEQUENCE</scope>
</reference>